<evidence type="ECO:0000313" key="4">
    <source>
        <dbReference type="Proteomes" id="UP001465976"/>
    </source>
</evidence>
<dbReference type="InterPro" id="IPR024752">
    <property type="entry name" value="Myb/SANT-like_dom"/>
</dbReference>
<evidence type="ECO:0000256" key="1">
    <source>
        <dbReference type="SAM" id="MobiDB-lite"/>
    </source>
</evidence>
<dbReference type="PANTHER" id="PTHR46929">
    <property type="entry name" value="EXPRESSED PROTEIN"/>
    <property type="match status" value="1"/>
</dbReference>
<keyword evidence="4" id="KW-1185">Reference proteome</keyword>
<sequence length="367" mass="40017">MAKQSATSAAALQTDSEGSGRADWAKNPDAVKALVASISNYADLGGKSADKNFKPQVYSNVARDLAKAGYAFDAKQIKSKWTKVNVIPVSVQRKVKTVSSPTWIQLKKDTRIVKHLRSLSGFGWDDVKKVVTAEDTVWKGILFHPDGSKKKNYADYNYFRTNSFPYYDDMIKLMGDTVAVGDQAFSSAAGDSAPSLDAEDEKSEHGDETEEATTQSMATEEASERTGVENSTKDGSQLMAATITSISKKHTSTPPSTPPAKRVRPTSSTQIGRLVTTVEKLAGSFVSPSKAAMLTPVKKRKELAWTTIKKEEGLSPESLATARVVLRGGPDVIDDYLSFDAEDEDERLARSAWLTKEMAKLNKVDFQ</sequence>
<evidence type="ECO:0000259" key="2">
    <source>
        <dbReference type="Pfam" id="PF12776"/>
    </source>
</evidence>
<feature type="compositionally biased region" description="Polar residues" evidence="1">
    <location>
        <begin position="1"/>
        <end position="17"/>
    </location>
</feature>
<name>A0ABR3EWM7_9AGAR</name>
<dbReference type="PANTHER" id="PTHR46929:SF3">
    <property type="entry name" value="MYB_SANT-LIKE DOMAIN-CONTAINING PROTEIN"/>
    <property type="match status" value="1"/>
</dbReference>
<dbReference type="EMBL" id="JBAHYK010001614">
    <property type="protein sequence ID" value="KAL0567326.1"/>
    <property type="molecule type" value="Genomic_DNA"/>
</dbReference>
<gene>
    <name evidence="3" type="ORF">V5O48_014668</name>
</gene>
<reference evidence="3 4" key="1">
    <citation type="submission" date="2024-02" db="EMBL/GenBank/DDBJ databases">
        <title>A draft genome for the cacao thread blight pathogen Marasmius crinis-equi.</title>
        <authorList>
            <person name="Cohen S.P."/>
            <person name="Baruah I.K."/>
            <person name="Amoako-Attah I."/>
            <person name="Bukari Y."/>
            <person name="Meinhardt L.W."/>
            <person name="Bailey B.A."/>
        </authorList>
    </citation>
    <scope>NUCLEOTIDE SEQUENCE [LARGE SCALE GENOMIC DNA]</scope>
    <source>
        <strain evidence="3 4">GH-76</strain>
    </source>
</reference>
<evidence type="ECO:0000313" key="3">
    <source>
        <dbReference type="EMBL" id="KAL0567326.1"/>
    </source>
</evidence>
<dbReference type="Pfam" id="PF12776">
    <property type="entry name" value="Myb_DNA-bind_3"/>
    <property type="match status" value="1"/>
</dbReference>
<protein>
    <recommendedName>
        <fullName evidence="2">Myb/SANT-like domain-containing protein</fullName>
    </recommendedName>
</protein>
<organism evidence="3 4">
    <name type="scientific">Marasmius crinis-equi</name>
    <dbReference type="NCBI Taxonomy" id="585013"/>
    <lineage>
        <taxon>Eukaryota</taxon>
        <taxon>Fungi</taxon>
        <taxon>Dikarya</taxon>
        <taxon>Basidiomycota</taxon>
        <taxon>Agaricomycotina</taxon>
        <taxon>Agaricomycetes</taxon>
        <taxon>Agaricomycetidae</taxon>
        <taxon>Agaricales</taxon>
        <taxon>Marasmiineae</taxon>
        <taxon>Marasmiaceae</taxon>
        <taxon>Marasmius</taxon>
    </lineage>
</organism>
<proteinExistence type="predicted"/>
<accession>A0ABR3EWM7</accession>
<feature type="region of interest" description="Disordered" evidence="1">
    <location>
        <begin position="187"/>
        <end position="269"/>
    </location>
</feature>
<comment type="caution">
    <text evidence="3">The sequence shown here is derived from an EMBL/GenBank/DDBJ whole genome shotgun (WGS) entry which is preliminary data.</text>
</comment>
<feature type="domain" description="Myb/SANT-like" evidence="2">
    <location>
        <begin position="102"/>
        <end position="139"/>
    </location>
</feature>
<feature type="region of interest" description="Disordered" evidence="1">
    <location>
        <begin position="1"/>
        <end position="24"/>
    </location>
</feature>
<dbReference type="Proteomes" id="UP001465976">
    <property type="component" value="Unassembled WGS sequence"/>
</dbReference>
<feature type="compositionally biased region" description="Acidic residues" evidence="1">
    <location>
        <begin position="197"/>
        <end position="211"/>
    </location>
</feature>